<feature type="transmembrane region" description="Helical" evidence="9">
    <location>
        <begin position="90"/>
        <end position="111"/>
    </location>
</feature>
<feature type="transmembrane region" description="Helical" evidence="9">
    <location>
        <begin position="131"/>
        <end position="149"/>
    </location>
</feature>
<dbReference type="EMBL" id="BMHH01000040">
    <property type="protein sequence ID" value="GGB12448.1"/>
    <property type="molecule type" value="Genomic_DNA"/>
</dbReference>
<evidence type="ECO:0000256" key="5">
    <source>
        <dbReference type="ARBA" id="ARBA00022692"/>
    </source>
</evidence>
<evidence type="ECO:0000313" key="12">
    <source>
        <dbReference type="Proteomes" id="UP000646478"/>
    </source>
</evidence>
<evidence type="ECO:0000256" key="7">
    <source>
        <dbReference type="ARBA" id="ARBA00023136"/>
    </source>
</evidence>
<name>A0A916SQY5_9HYPH</name>
<dbReference type="Proteomes" id="UP000646478">
    <property type="component" value="Unassembled WGS sequence"/>
</dbReference>
<dbReference type="PANTHER" id="PTHR35011">
    <property type="entry name" value="2,3-DIKETO-L-GULONATE TRAP TRANSPORTER SMALL PERMEASE PROTEIN YIAM"/>
    <property type="match status" value="1"/>
</dbReference>
<dbReference type="Pfam" id="PF04290">
    <property type="entry name" value="DctQ"/>
    <property type="match status" value="1"/>
</dbReference>
<dbReference type="InterPro" id="IPR007387">
    <property type="entry name" value="TRAP_DctQ"/>
</dbReference>
<keyword evidence="3" id="KW-1003">Cell membrane</keyword>
<evidence type="ECO:0000313" key="11">
    <source>
        <dbReference type="EMBL" id="GGB12448.1"/>
    </source>
</evidence>
<dbReference type="AlphaFoldDB" id="A0A916SQY5"/>
<reference evidence="11" key="2">
    <citation type="submission" date="2020-09" db="EMBL/GenBank/DDBJ databases">
        <authorList>
            <person name="Sun Q."/>
            <person name="Zhou Y."/>
        </authorList>
    </citation>
    <scope>NUCLEOTIDE SEQUENCE</scope>
    <source>
        <strain evidence="11">CGMCC 1.15082</strain>
    </source>
</reference>
<evidence type="ECO:0000259" key="10">
    <source>
        <dbReference type="Pfam" id="PF04290"/>
    </source>
</evidence>
<evidence type="ECO:0000256" key="9">
    <source>
        <dbReference type="RuleBase" id="RU369079"/>
    </source>
</evidence>
<dbReference type="GO" id="GO:0022857">
    <property type="term" value="F:transmembrane transporter activity"/>
    <property type="evidence" value="ECO:0007669"/>
    <property type="project" value="UniProtKB-UniRule"/>
</dbReference>
<dbReference type="InterPro" id="IPR055348">
    <property type="entry name" value="DctQ"/>
</dbReference>
<evidence type="ECO:0000256" key="1">
    <source>
        <dbReference type="ARBA" id="ARBA00004429"/>
    </source>
</evidence>
<keyword evidence="7 9" id="KW-0472">Membrane</keyword>
<dbReference type="GO" id="GO:0005886">
    <property type="term" value="C:plasma membrane"/>
    <property type="evidence" value="ECO:0007669"/>
    <property type="project" value="UniProtKB-SubCell"/>
</dbReference>
<accession>A0A916SQY5</accession>
<feature type="transmembrane region" description="Helical" evidence="9">
    <location>
        <begin position="53"/>
        <end position="69"/>
    </location>
</feature>
<dbReference type="PANTHER" id="PTHR35011:SF2">
    <property type="entry name" value="2,3-DIKETO-L-GULONATE TRAP TRANSPORTER SMALL PERMEASE PROTEIN YIAM"/>
    <property type="match status" value="1"/>
</dbReference>
<dbReference type="GO" id="GO:0015740">
    <property type="term" value="P:C4-dicarboxylate transport"/>
    <property type="evidence" value="ECO:0007669"/>
    <property type="project" value="TreeGrafter"/>
</dbReference>
<gene>
    <name evidence="11" type="ORF">GCM10011491_45370</name>
</gene>
<protein>
    <recommendedName>
        <fullName evidence="9">TRAP transporter small permease protein</fullName>
    </recommendedName>
</protein>
<keyword evidence="12" id="KW-1185">Reference proteome</keyword>
<evidence type="ECO:0000256" key="8">
    <source>
        <dbReference type="ARBA" id="ARBA00038436"/>
    </source>
</evidence>
<proteinExistence type="inferred from homology"/>
<feature type="domain" description="Tripartite ATP-independent periplasmic transporters DctQ component" evidence="10">
    <location>
        <begin position="27"/>
        <end position="156"/>
    </location>
</feature>
<reference evidence="11" key="1">
    <citation type="journal article" date="2014" name="Int. J. Syst. Evol. Microbiol.">
        <title>Complete genome sequence of Corynebacterium casei LMG S-19264T (=DSM 44701T), isolated from a smear-ripened cheese.</title>
        <authorList>
            <consortium name="US DOE Joint Genome Institute (JGI-PGF)"/>
            <person name="Walter F."/>
            <person name="Albersmeier A."/>
            <person name="Kalinowski J."/>
            <person name="Ruckert C."/>
        </authorList>
    </citation>
    <scope>NUCLEOTIDE SEQUENCE</scope>
    <source>
        <strain evidence="11">CGMCC 1.15082</strain>
    </source>
</reference>
<sequence length="172" mass="19843">MKLTRDSLGGWLYRRVENVLAAMLAAMFAAFLLQIVFRYVLNLPIGWTNEISVVLWIWMVLWGAAFVLREEEEIRFDLIHASAGPRARRIMLIVSSLSLIALYGISFPAALDYVAFMRVERTAYLKIRFDWLFSIYIVFVAAVIIRYIWLCWRAMRGTAPQEFDPAKIGSGL</sequence>
<comment type="subunit">
    <text evidence="9">The complex comprises the extracytoplasmic solute receptor protein and the two transmembrane proteins.</text>
</comment>
<comment type="function">
    <text evidence="9">Part of the tripartite ATP-independent periplasmic (TRAP) transport system.</text>
</comment>
<comment type="subcellular location">
    <subcellularLocation>
        <location evidence="1 9">Cell inner membrane</location>
        <topology evidence="1 9">Multi-pass membrane protein</topology>
    </subcellularLocation>
</comment>
<evidence type="ECO:0000256" key="2">
    <source>
        <dbReference type="ARBA" id="ARBA00022448"/>
    </source>
</evidence>
<keyword evidence="5 9" id="KW-0812">Transmembrane</keyword>
<keyword evidence="6 9" id="KW-1133">Transmembrane helix</keyword>
<comment type="caution">
    <text evidence="11">The sequence shown here is derived from an EMBL/GenBank/DDBJ whole genome shotgun (WGS) entry which is preliminary data.</text>
</comment>
<evidence type="ECO:0000256" key="4">
    <source>
        <dbReference type="ARBA" id="ARBA00022519"/>
    </source>
</evidence>
<evidence type="ECO:0000256" key="3">
    <source>
        <dbReference type="ARBA" id="ARBA00022475"/>
    </source>
</evidence>
<evidence type="ECO:0000256" key="6">
    <source>
        <dbReference type="ARBA" id="ARBA00022989"/>
    </source>
</evidence>
<keyword evidence="2 9" id="KW-0813">Transport</keyword>
<comment type="similarity">
    <text evidence="8 9">Belongs to the TRAP transporter small permease family.</text>
</comment>
<organism evidence="11 12">
    <name type="scientific">Brucella endophytica</name>
    <dbReference type="NCBI Taxonomy" id="1963359"/>
    <lineage>
        <taxon>Bacteria</taxon>
        <taxon>Pseudomonadati</taxon>
        <taxon>Pseudomonadota</taxon>
        <taxon>Alphaproteobacteria</taxon>
        <taxon>Hyphomicrobiales</taxon>
        <taxon>Brucellaceae</taxon>
        <taxon>Brucella/Ochrobactrum group</taxon>
        <taxon>Brucella</taxon>
    </lineage>
</organism>
<keyword evidence="4 9" id="KW-0997">Cell inner membrane</keyword>
<feature type="transmembrane region" description="Helical" evidence="9">
    <location>
        <begin position="20"/>
        <end position="41"/>
    </location>
</feature>
<dbReference type="RefSeq" id="WP_188826443.1">
    <property type="nucleotide sequence ID" value="NZ_BMHH01000040.1"/>
</dbReference>